<organism evidence="5 6">
    <name type="scientific">Nematostella vectensis</name>
    <name type="common">Starlet sea anemone</name>
    <dbReference type="NCBI Taxonomy" id="45351"/>
    <lineage>
        <taxon>Eukaryota</taxon>
        <taxon>Metazoa</taxon>
        <taxon>Cnidaria</taxon>
        <taxon>Anthozoa</taxon>
        <taxon>Hexacorallia</taxon>
        <taxon>Actiniaria</taxon>
        <taxon>Edwardsiidae</taxon>
        <taxon>Nematostella</taxon>
    </lineage>
</organism>
<dbReference type="InParanoid" id="A7SKW1"/>
<evidence type="ECO:0000256" key="1">
    <source>
        <dbReference type="ARBA" id="ARBA00006373"/>
    </source>
</evidence>
<feature type="domain" description="EGF-like" evidence="4">
    <location>
        <begin position="103"/>
        <end position="141"/>
    </location>
</feature>
<evidence type="ECO:0000259" key="4">
    <source>
        <dbReference type="PROSITE" id="PS50026"/>
    </source>
</evidence>
<proteinExistence type="inferred from homology"/>
<evidence type="ECO:0000313" key="6">
    <source>
        <dbReference type="Proteomes" id="UP000001593"/>
    </source>
</evidence>
<reference evidence="5 6" key="1">
    <citation type="journal article" date="2007" name="Science">
        <title>Sea anemone genome reveals ancestral eumetazoan gene repertoire and genomic organization.</title>
        <authorList>
            <person name="Putnam N.H."/>
            <person name="Srivastava M."/>
            <person name="Hellsten U."/>
            <person name="Dirks B."/>
            <person name="Chapman J."/>
            <person name="Salamov A."/>
            <person name="Terry A."/>
            <person name="Shapiro H."/>
            <person name="Lindquist E."/>
            <person name="Kapitonov V.V."/>
            <person name="Jurka J."/>
            <person name="Genikhovich G."/>
            <person name="Grigoriev I.V."/>
            <person name="Lucas S.M."/>
            <person name="Steele R.E."/>
            <person name="Finnerty J.R."/>
            <person name="Technau U."/>
            <person name="Martindale M.Q."/>
            <person name="Rokhsar D.S."/>
        </authorList>
    </citation>
    <scope>NUCLEOTIDE SEQUENCE [LARGE SCALE GENOMIC DNA]</scope>
    <source>
        <strain evidence="6">CH2 X CH6</strain>
    </source>
</reference>
<comment type="similarity">
    <text evidence="1">Belongs to the EGF domain peptide family.</text>
</comment>
<comment type="caution">
    <text evidence="2">Lacks conserved residue(s) required for the propagation of feature annotation.</text>
</comment>
<evidence type="ECO:0000256" key="2">
    <source>
        <dbReference type="PROSITE-ProRule" id="PRU00076"/>
    </source>
</evidence>
<dbReference type="Proteomes" id="UP000001593">
    <property type="component" value="Unassembled WGS sequence"/>
</dbReference>
<name>A7SKW1_NEMVE</name>
<protein>
    <recommendedName>
        <fullName evidence="4">EGF-like domain-containing protein</fullName>
    </recommendedName>
</protein>
<keyword evidence="3" id="KW-0732">Signal</keyword>
<dbReference type="SUPFAM" id="SSF57196">
    <property type="entry name" value="EGF/Laminin"/>
    <property type="match status" value="1"/>
</dbReference>
<feature type="chain" id="PRO_5002714482" description="EGF-like domain-containing protein" evidence="3">
    <location>
        <begin position="18"/>
        <end position="201"/>
    </location>
</feature>
<dbReference type="EMBL" id="DS469692">
    <property type="protein sequence ID" value="EDO35648.1"/>
    <property type="molecule type" value="Genomic_DNA"/>
</dbReference>
<dbReference type="InterPro" id="IPR000742">
    <property type="entry name" value="EGF"/>
</dbReference>
<keyword evidence="2" id="KW-1015">Disulfide bond</keyword>
<gene>
    <name evidence="5" type="ORF">NEMVEDRAFT_v1g213861</name>
</gene>
<keyword evidence="6" id="KW-1185">Reference proteome</keyword>
<keyword evidence="2" id="KW-0245">EGF-like domain</keyword>
<dbReference type="PROSITE" id="PS50026">
    <property type="entry name" value="EGF_3"/>
    <property type="match status" value="1"/>
</dbReference>
<feature type="signal peptide" evidence="3">
    <location>
        <begin position="1"/>
        <end position="17"/>
    </location>
</feature>
<feature type="disulfide bond" evidence="2">
    <location>
        <begin position="112"/>
        <end position="129"/>
    </location>
</feature>
<dbReference type="AlphaFoldDB" id="A7SKW1"/>
<evidence type="ECO:0000256" key="3">
    <source>
        <dbReference type="SAM" id="SignalP"/>
    </source>
</evidence>
<dbReference type="HOGENOM" id="CLU_117831_0_0_1"/>
<evidence type="ECO:0000313" key="5">
    <source>
        <dbReference type="EMBL" id="EDO35648.1"/>
    </source>
</evidence>
<accession>A7SKW1</accession>
<dbReference type="Gene3D" id="2.10.25.10">
    <property type="entry name" value="Laminin"/>
    <property type="match status" value="1"/>
</dbReference>
<dbReference type="PhylomeDB" id="A7SKW1"/>
<sequence length="201" mass="22550">MYLLIVPFLLMACSSNGEKHKPMDNDGGEFSFVNFNEHLNYFLAVQALAKTMELDVATCWLKCMDEFPACLSINSGKKASADPSFKICKYEERVIEKPPTPNSPNPCDKLKCSNGGKCRANYVNNTGECQFPLGFIGDTCDTSNLTLIRKVATQGRAPDPGDFPWKFRLEWDVWVHTGRAARHTLRPVHGEHLEGCHRHEG</sequence>